<keyword evidence="13" id="KW-0067">ATP-binding</keyword>
<sequence>MPSPKSTRWCFTHNNWTEPVFQQWSNLLGDEANVKFGIIGKEVGEQGTPHLQGFLILHRQQRLSWVRRHFPDGCHWSIARSDSETNRTYCKKDGDFIEFGVFPDAQGKRTDLDQFIEWLDEFESNNGRPASSPEIAKTHPKMYLRYPRSVRLAKRRCALFPVQEGDLNDWQRELEEKLGADPDDRTVLFYVDPDGGKGKTWFVRRYLTLHPNLAQALPIGQIKDMAYAVDTNARVFFVNVARSGMEFLPYRFLEMLKDRMVGSSKYESEMKIFRHNVHVVVFSNEYPDETKMTADRYDINTI</sequence>
<evidence type="ECO:0000256" key="15">
    <source>
        <dbReference type="ARBA" id="ARBA00023125"/>
    </source>
</evidence>
<dbReference type="PROSITE" id="PS52020">
    <property type="entry name" value="CRESS_DNA_REP"/>
    <property type="match status" value="1"/>
</dbReference>
<dbReference type="KEGG" id="vg:26797695"/>
<dbReference type="Proteomes" id="UP000201760">
    <property type="component" value="Segment"/>
</dbReference>
<dbReference type="GO" id="GO:0003677">
    <property type="term" value="F:DNA binding"/>
    <property type="evidence" value="ECO:0007669"/>
    <property type="project" value="UniProtKB-KW"/>
</dbReference>
<protein>
    <submittedName>
        <fullName evidence="17">Replication-associated protein</fullName>
    </submittedName>
</protein>
<keyword evidence="14" id="KW-0190">Covalent protein-DNA linkage</keyword>
<organism evidence="17 18">
    <name type="scientific">Ctenophore-associated circular virus 2</name>
    <dbReference type="NCBI Taxonomy" id="1778559"/>
    <lineage>
        <taxon>Viruses</taxon>
        <taxon>Monodnaviria</taxon>
        <taxon>Shotokuvirae</taxon>
        <taxon>Cressdnaviricota</taxon>
        <taxon>Arfiviricetes</taxon>
        <taxon>Gredzevirales</taxon>
        <taxon>Ouroboviridae</taxon>
        <taxon>Tethyvirus</taxon>
        <taxon>Tethyvirus nemileis</taxon>
    </lineage>
</organism>
<dbReference type="GO" id="GO:0046872">
    <property type="term" value="F:metal ion binding"/>
    <property type="evidence" value="ECO:0007669"/>
    <property type="project" value="UniProtKB-KW"/>
</dbReference>
<keyword evidence="12" id="KW-0347">Helicase</keyword>
<name>A0A141MJA7_9VIRU</name>
<evidence type="ECO:0000313" key="17">
    <source>
        <dbReference type="EMBL" id="ALY05858.1"/>
    </source>
</evidence>
<evidence type="ECO:0000256" key="4">
    <source>
        <dbReference type="ARBA" id="ARBA00022679"/>
    </source>
</evidence>
<evidence type="ECO:0000256" key="1">
    <source>
        <dbReference type="ARBA" id="ARBA00001946"/>
    </source>
</evidence>
<keyword evidence="9" id="KW-0547">Nucleotide-binding</keyword>
<keyword evidence="7" id="KW-0540">Nuclease</keyword>
<evidence type="ECO:0000256" key="9">
    <source>
        <dbReference type="ARBA" id="ARBA00022741"/>
    </source>
</evidence>
<keyword evidence="3" id="KW-1048">Host nucleus</keyword>
<keyword evidence="6" id="KW-0235">DNA replication</keyword>
<evidence type="ECO:0000256" key="10">
    <source>
        <dbReference type="ARBA" id="ARBA00022759"/>
    </source>
</evidence>
<dbReference type="GO" id="GO:0016787">
    <property type="term" value="F:hydrolase activity"/>
    <property type="evidence" value="ECO:0007669"/>
    <property type="project" value="UniProtKB-KW"/>
</dbReference>
<dbReference type="EMBL" id="KT945163">
    <property type="protein sequence ID" value="ALY05858.1"/>
    <property type="molecule type" value="Genomic_DNA"/>
</dbReference>
<reference evidence="17 18" key="1">
    <citation type="journal article" date="2015" name="Front. Microbiol.">
        <title>Discovery, Prevalence, and Persistence of Novel Circular Single-Stranded DNA Viruses in the Ctenophores Mnemiopsis leidyi and Beroe ovata.</title>
        <authorList>
            <person name="Breitbart M."/>
            <person name="Benner B.E."/>
            <person name="Jernigan P.E."/>
            <person name="Rosario K."/>
            <person name="Birsa L.M."/>
            <person name="Harbeitner R.C."/>
            <person name="Fulford S."/>
            <person name="Graham C."/>
            <person name="Walters A."/>
            <person name="Goldsmith D.B."/>
            <person name="Berger S.A."/>
            <person name="Nejstgaard J.C."/>
        </authorList>
    </citation>
    <scope>NUCLEOTIDE SEQUENCE [LARGE SCALE GENOMIC DNA]</scope>
    <source>
        <strain evidence="17">I1098</strain>
    </source>
</reference>
<evidence type="ECO:0000256" key="11">
    <source>
        <dbReference type="ARBA" id="ARBA00022801"/>
    </source>
</evidence>
<keyword evidence="4" id="KW-0808">Transferase</keyword>
<keyword evidence="8" id="KW-0479">Metal-binding</keyword>
<accession>A0A141MJA7</accession>
<dbReference type="RefSeq" id="YP_009226563.1">
    <property type="nucleotide sequence ID" value="NC_029109.1"/>
</dbReference>
<evidence type="ECO:0000256" key="12">
    <source>
        <dbReference type="ARBA" id="ARBA00022806"/>
    </source>
</evidence>
<evidence type="ECO:0000313" key="18">
    <source>
        <dbReference type="Proteomes" id="UP000201760"/>
    </source>
</evidence>
<feature type="domain" description="CRESS-DNA virus Rep endonuclease" evidence="16">
    <location>
        <begin position="3"/>
        <end position="102"/>
    </location>
</feature>
<comment type="subcellular location">
    <subcellularLocation>
        <location evidence="2">Host nucleus</location>
    </subcellularLocation>
</comment>
<dbReference type="GO" id="GO:0000166">
    <property type="term" value="F:nucleotide binding"/>
    <property type="evidence" value="ECO:0007669"/>
    <property type="project" value="UniProtKB-KW"/>
</dbReference>
<dbReference type="GO" id="GO:0016779">
    <property type="term" value="F:nucleotidyltransferase activity"/>
    <property type="evidence" value="ECO:0007669"/>
    <property type="project" value="UniProtKB-KW"/>
</dbReference>
<evidence type="ECO:0000259" key="16">
    <source>
        <dbReference type="PROSITE" id="PS52020"/>
    </source>
</evidence>
<dbReference type="GO" id="GO:0004519">
    <property type="term" value="F:endonuclease activity"/>
    <property type="evidence" value="ECO:0007669"/>
    <property type="project" value="UniProtKB-KW"/>
</dbReference>
<keyword evidence="15" id="KW-0238">DNA-binding</keyword>
<keyword evidence="11" id="KW-0378">Hydrolase</keyword>
<keyword evidence="5" id="KW-0548">Nucleotidyltransferase</keyword>
<evidence type="ECO:0000256" key="3">
    <source>
        <dbReference type="ARBA" id="ARBA00022562"/>
    </source>
</evidence>
<evidence type="ECO:0000256" key="8">
    <source>
        <dbReference type="ARBA" id="ARBA00022723"/>
    </source>
</evidence>
<dbReference type="GeneID" id="26797695"/>
<dbReference type="OrthoDB" id="9195at10239"/>
<evidence type="ECO:0000256" key="13">
    <source>
        <dbReference type="ARBA" id="ARBA00022840"/>
    </source>
</evidence>
<proteinExistence type="predicted"/>
<evidence type="ECO:0000256" key="2">
    <source>
        <dbReference type="ARBA" id="ARBA00004147"/>
    </source>
</evidence>
<keyword evidence="10" id="KW-0255">Endonuclease</keyword>
<dbReference type="Gene3D" id="3.40.1310.20">
    <property type="match status" value="1"/>
</dbReference>
<dbReference type="InterPro" id="IPR049912">
    <property type="entry name" value="CRESS_DNA_REP"/>
</dbReference>
<evidence type="ECO:0000256" key="5">
    <source>
        <dbReference type="ARBA" id="ARBA00022695"/>
    </source>
</evidence>
<keyword evidence="18" id="KW-1185">Reference proteome</keyword>
<dbReference type="GO" id="GO:0006260">
    <property type="term" value="P:DNA replication"/>
    <property type="evidence" value="ECO:0007669"/>
    <property type="project" value="UniProtKB-KW"/>
</dbReference>
<evidence type="ECO:0000256" key="7">
    <source>
        <dbReference type="ARBA" id="ARBA00022722"/>
    </source>
</evidence>
<evidence type="ECO:0000256" key="6">
    <source>
        <dbReference type="ARBA" id="ARBA00022705"/>
    </source>
</evidence>
<dbReference type="GO" id="GO:0042025">
    <property type="term" value="C:host cell nucleus"/>
    <property type="evidence" value="ECO:0007669"/>
    <property type="project" value="UniProtKB-SubCell"/>
</dbReference>
<evidence type="ECO:0000256" key="14">
    <source>
        <dbReference type="ARBA" id="ARBA00023124"/>
    </source>
</evidence>
<dbReference type="Pfam" id="PF02407">
    <property type="entry name" value="Viral_Rep"/>
    <property type="match status" value="1"/>
</dbReference>
<comment type="cofactor">
    <cofactor evidence="1">
        <name>Mg(2+)</name>
        <dbReference type="ChEBI" id="CHEBI:18420"/>
    </cofactor>
</comment>